<sequence>MSLQVGPPAAVGNAVDVGIVGTGGTPPGTDGGVTGAVDVTTRTRLAEAPDRAAPATPAVKPLRADARRNRDKVLAAAATAFTANGVDVSLEDIARQAGVGIGTLYRHFPTREALVLGVYRQQIDELDATSLRLLDELPPGEALREWMHAFVNYAAVKRGMVGLLKSMMETDSELFVDAKATLHAAANRLLNAARESGEIRPDFGGFGPPELLRAMGGVCMATDQPAAGPVAVALIDLIYDGLRYRAGS</sequence>
<keyword evidence="2 4" id="KW-0238">DNA-binding</keyword>
<evidence type="ECO:0000256" key="2">
    <source>
        <dbReference type="ARBA" id="ARBA00023125"/>
    </source>
</evidence>
<dbReference type="GO" id="GO:0000976">
    <property type="term" value="F:transcription cis-regulatory region binding"/>
    <property type="evidence" value="ECO:0007669"/>
    <property type="project" value="TreeGrafter"/>
</dbReference>
<gene>
    <name evidence="6" type="ORF">GIS00_01885</name>
</gene>
<comment type="caution">
    <text evidence="6">The sequence shown here is derived from an EMBL/GenBank/DDBJ whole genome shotgun (WGS) entry which is preliminary data.</text>
</comment>
<dbReference type="PANTHER" id="PTHR30055:SF234">
    <property type="entry name" value="HTH-TYPE TRANSCRIPTIONAL REGULATOR BETI"/>
    <property type="match status" value="1"/>
</dbReference>
<dbReference type="PROSITE" id="PS50977">
    <property type="entry name" value="HTH_TETR_2"/>
    <property type="match status" value="1"/>
</dbReference>
<dbReference type="Gene3D" id="1.10.357.10">
    <property type="entry name" value="Tetracycline Repressor, domain 2"/>
    <property type="match status" value="1"/>
</dbReference>
<dbReference type="InterPro" id="IPR009057">
    <property type="entry name" value="Homeodomain-like_sf"/>
</dbReference>
<protein>
    <submittedName>
        <fullName evidence="6">TetR family transcriptional regulator</fullName>
    </submittedName>
</protein>
<dbReference type="PRINTS" id="PR00455">
    <property type="entry name" value="HTHTETR"/>
</dbReference>
<feature type="domain" description="HTH tetR-type" evidence="5">
    <location>
        <begin position="67"/>
        <end position="126"/>
    </location>
</feature>
<dbReference type="InterPro" id="IPR036271">
    <property type="entry name" value="Tet_transcr_reg_TetR-rel_C_sf"/>
</dbReference>
<dbReference type="SUPFAM" id="SSF46689">
    <property type="entry name" value="Homeodomain-like"/>
    <property type="match status" value="1"/>
</dbReference>
<dbReference type="Pfam" id="PF21597">
    <property type="entry name" value="TetR_C_43"/>
    <property type="match status" value="1"/>
</dbReference>
<proteinExistence type="predicted"/>
<dbReference type="InterPro" id="IPR050109">
    <property type="entry name" value="HTH-type_TetR-like_transc_reg"/>
</dbReference>
<dbReference type="InterPro" id="IPR049445">
    <property type="entry name" value="TetR_SbtR-like_C"/>
</dbReference>
<dbReference type="EMBL" id="WLYK01000001">
    <property type="protein sequence ID" value="MTD12696.1"/>
    <property type="molecule type" value="Genomic_DNA"/>
</dbReference>
<reference evidence="6 7" key="1">
    <citation type="submission" date="2019-11" db="EMBL/GenBank/DDBJ databases">
        <authorList>
            <person name="Jiang L.-Q."/>
        </authorList>
    </citation>
    <scope>NUCLEOTIDE SEQUENCE [LARGE SCALE GENOMIC DNA]</scope>
    <source>
        <strain evidence="6 7">YIM 132087</strain>
    </source>
</reference>
<feature type="DNA-binding region" description="H-T-H motif" evidence="4">
    <location>
        <begin position="89"/>
        <end position="108"/>
    </location>
</feature>
<dbReference type="SUPFAM" id="SSF48498">
    <property type="entry name" value="Tetracyclin repressor-like, C-terminal domain"/>
    <property type="match status" value="1"/>
</dbReference>
<evidence type="ECO:0000313" key="7">
    <source>
        <dbReference type="Proteomes" id="UP000460221"/>
    </source>
</evidence>
<dbReference type="Proteomes" id="UP000460221">
    <property type="component" value="Unassembled WGS sequence"/>
</dbReference>
<keyword evidence="3" id="KW-0804">Transcription</keyword>
<accession>A0A7K1FF47</accession>
<evidence type="ECO:0000259" key="5">
    <source>
        <dbReference type="PROSITE" id="PS50977"/>
    </source>
</evidence>
<dbReference type="GO" id="GO:0003700">
    <property type="term" value="F:DNA-binding transcription factor activity"/>
    <property type="evidence" value="ECO:0007669"/>
    <property type="project" value="TreeGrafter"/>
</dbReference>
<name>A0A7K1FF47_9ACTN</name>
<evidence type="ECO:0000256" key="1">
    <source>
        <dbReference type="ARBA" id="ARBA00023015"/>
    </source>
</evidence>
<dbReference type="InterPro" id="IPR001647">
    <property type="entry name" value="HTH_TetR"/>
</dbReference>
<evidence type="ECO:0000256" key="3">
    <source>
        <dbReference type="ARBA" id="ARBA00023163"/>
    </source>
</evidence>
<evidence type="ECO:0000256" key="4">
    <source>
        <dbReference type="PROSITE-ProRule" id="PRU00335"/>
    </source>
</evidence>
<organism evidence="6 7">
    <name type="scientific">Nakamurella alba</name>
    <dbReference type="NCBI Taxonomy" id="2665158"/>
    <lineage>
        <taxon>Bacteria</taxon>
        <taxon>Bacillati</taxon>
        <taxon>Actinomycetota</taxon>
        <taxon>Actinomycetes</taxon>
        <taxon>Nakamurellales</taxon>
        <taxon>Nakamurellaceae</taxon>
        <taxon>Nakamurella</taxon>
    </lineage>
</organism>
<dbReference type="PANTHER" id="PTHR30055">
    <property type="entry name" value="HTH-TYPE TRANSCRIPTIONAL REGULATOR RUTR"/>
    <property type="match status" value="1"/>
</dbReference>
<keyword evidence="1" id="KW-0805">Transcription regulation</keyword>
<dbReference type="AlphaFoldDB" id="A0A7K1FF47"/>
<evidence type="ECO:0000313" key="6">
    <source>
        <dbReference type="EMBL" id="MTD12696.1"/>
    </source>
</evidence>
<keyword evidence="7" id="KW-1185">Reference proteome</keyword>
<dbReference type="Pfam" id="PF00440">
    <property type="entry name" value="TetR_N"/>
    <property type="match status" value="1"/>
</dbReference>